<evidence type="ECO:0000259" key="2">
    <source>
        <dbReference type="Pfam" id="PF18181"/>
    </source>
</evidence>
<feature type="transmembrane region" description="Helical" evidence="1">
    <location>
        <begin position="212"/>
        <end position="231"/>
    </location>
</feature>
<keyword evidence="1" id="KW-1133">Transmembrane helix</keyword>
<reference evidence="5" key="1">
    <citation type="submission" date="2016-10" db="EMBL/GenBank/DDBJ databases">
        <authorList>
            <person name="Varghese N."/>
            <person name="Submissions S."/>
        </authorList>
    </citation>
    <scope>NUCLEOTIDE SEQUENCE [LARGE SCALE GENOMIC DNA]</scope>
    <source>
        <strain evidence="5">CGMCC 4.578</strain>
    </source>
</reference>
<feature type="domain" description="SMODS and SLOG-associating 2TM effector" evidence="2">
    <location>
        <begin position="161"/>
        <end position="281"/>
    </location>
</feature>
<keyword evidence="5" id="KW-1185">Reference proteome</keyword>
<name>A0A1H9XCU5_9PSEU</name>
<feature type="transmembrane region" description="Helical" evidence="1">
    <location>
        <begin position="55"/>
        <end position="77"/>
    </location>
</feature>
<feature type="transmembrane region" description="Helical" evidence="1">
    <location>
        <begin position="186"/>
        <end position="206"/>
    </location>
</feature>
<protein>
    <recommendedName>
        <fullName evidence="6">SMODS and SLOG-associating 2TM effector domain-containing protein</fullName>
    </recommendedName>
</protein>
<keyword evidence="1" id="KW-0472">Membrane</keyword>
<evidence type="ECO:0000256" key="1">
    <source>
        <dbReference type="SAM" id="Phobius"/>
    </source>
</evidence>
<dbReference type="NCBIfam" id="NF033634">
    <property type="entry name" value="SLATT_1"/>
    <property type="match status" value="1"/>
</dbReference>
<evidence type="ECO:0000313" key="4">
    <source>
        <dbReference type="EMBL" id="SES43879.1"/>
    </source>
</evidence>
<accession>A0A1H9XCU5</accession>
<dbReference type="Proteomes" id="UP000199028">
    <property type="component" value="Unassembled WGS sequence"/>
</dbReference>
<sequence>MNDEHLPGFYHDAEAVSRLGQRLTLLFSRVRLIGAVVAAVGGAFKWQIGGTGVDVWAWVALGGFLTALFGELLLWVMHPELKWNAGRTVAERVKSLSWRYAVAGEPFHGGAQDPRRELDLAIAAAVRDHRREVMLTSANDTGEQVMAELRTKPFDERRTTYREARVRPQLQWYRDRSAMNETRANVFRVLMIVGELVAIVFAILRINGVWDVDLSGVMAAAVAGGAAWIALRQYENLSVGYAAAAGELADVDRRLPHALESDWASVVAEAEAVIGKEHSTWLATRPSAT</sequence>
<dbReference type="Pfam" id="PF18184">
    <property type="entry name" value="SLATT_3"/>
    <property type="match status" value="1"/>
</dbReference>
<keyword evidence="1" id="KW-0812">Transmembrane</keyword>
<gene>
    <name evidence="4" type="ORF">SAMN05216195_114139</name>
</gene>
<feature type="domain" description="SMODS and SLOG-associating 2TM effector" evidence="3">
    <location>
        <begin position="7"/>
        <end position="158"/>
    </location>
</feature>
<dbReference type="NCBIfam" id="NF033610">
    <property type="entry name" value="SLATT_3"/>
    <property type="match status" value="1"/>
</dbReference>
<evidence type="ECO:0000313" key="5">
    <source>
        <dbReference type="Proteomes" id="UP000199028"/>
    </source>
</evidence>
<dbReference type="Pfam" id="PF18181">
    <property type="entry name" value="SLATT_1"/>
    <property type="match status" value="1"/>
</dbReference>
<proteinExistence type="predicted"/>
<dbReference type="InterPro" id="IPR041116">
    <property type="entry name" value="SLATT_3"/>
</dbReference>
<dbReference type="AlphaFoldDB" id="A0A1H9XCU5"/>
<dbReference type="EMBL" id="FOFT01000014">
    <property type="protein sequence ID" value="SES43879.1"/>
    <property type="molecule type" value="Genomic_DNA"/>
</dbReference>
<dbReference type="InterPro" id="IPR040884">
    <property type="entry name" value="SLATT_1"/>
</dbReference>
<organism evidence="4 5">
    <name type="scientific">Lentzea flaviverrucosa</name>
    <dbReference type="NCBI Taxonomy" id="200379"/>
    <lineage>
        <taxon>Bacteria</taxon>
        <taxon>Bacillati</taxon>
        <taxon>Actinomycetota</taxon>
        <taxon>Actinomycetes</taxon>
        <taxon>Pseudonocardiales</taxon>
        <taxon>Pseudonocardiaceae</taxon>
        <taxon>Lentzea</taxon>
    </lineage>
</organism>
<evidence type="ECO:0008006" key="6">
    <source>
        <dbReference type="Google" id="ProtNLM"/>
    </source>
</evidence>
<dbReference type="OrthoDB" id="9806639at2"/>
<dbReference type="RefSeq" id="WP_090070282.1">
    <property type="nucleotide sequence ID" value="NZ_FOFT01000014.1"/>
</dbReference>
<evidence type="ECO:0000259" key="3">
    <source>
        <dbReference type="Pfam" id="PF18184"/>
    </source>
</evidence>